<organism evidence="1 2">
    <name type="scientific">Opisthorchis viverrini</name>
    <name type="common">Southeast Asian liver fluke</name>
    <dbReference type="NCBI Taxonomy" id="6198"/>
    <lineage>
        <taxon>Eukaryota</taxon>
        <taxon>Metazoa</taxon>
        <taxon>Spiralia</taxon>
        <taxon>Lophotrochozoa</taxon>
        <taxon>Platyhelminthes</taxon>
        <taxon>Trematoda</taxon>
        <taxon>Digenea</taxon>
        <taxon>Opisthorchiida</taxon>
        <taxon>Opisthorchiata</taxon>
        <taxon>Opisthorchiidae</taxon>
        <taxon>Opisthorchis</taxon>
    </lineage>
</organism>
<name>A0A1S8X9J1_OPIVI</name>
<dbReference type="EMBL" id="KV891559">
    <property type="protein sequence ID" value="OON23357.1"/>
    <property type="molecule type" value="Genomic_DNA"/>
</dbReference>
<dbReference type="AlphaFoldDB" id="A0A1S8X9J1"/>
<dbReference type="Proteomes" id="UP000243686">
    <property type="component" value="Unassembled WGS sequence"/>
</dbReference>
<gene>
    <name evidence="1" type="ORF">X801_00735</name>
</gene>
<accession>A0A1S8X9J1</accession>
<feature type="non-terminal residue" evidence="1">
    <location>
        <position position="211"/>
    </location>
</feature>
<evidence type="ECO:0000313" key="1">
    <source>
        <dbReference type="EMBL" id="OON23357.1"/>
    </source>
</evidence>
<feature type="non-terminal residue" evidence="1">
    <location>
        <position position="1"/>
    </location>
</feature>
<sequence length="211" mass="23709">LLLDIADSVTQPTPDFDNVIAWDKKWKTSRPLVPSINKTITKLTKMDSYIQMRTTITMISEHHQMTNPSLSHGGLVLTLKQIDGTYLEVQANIQLSQHLLDCIDHTVNQDNVGSQSEETHLSINPLGLYIARESNNAASKGRGKDVQLDQLGFDTWQGEIKQSLSGSGPRDNCVIAEFQFIHPQPDRGPHKARRTVKHCDHILKDQNYESS</sequence>
<protein>
    <submittedName>
        <fullName evidence="1">Uncharacterized protein</fullName>
    </submittedName>
</protein>
<keyword evidence="2" id="KW-1185">Reference proteome</keyword>
<proteinExistence type="predicted"/>
<reference evidence="1 2" key="1">
    <citation type="submission" date="2015-03" db="EMBL/GenBank/DDBJ databases">
        <title>Draft genome of the nematode, Opisthorchis viverrini.</title>
        <authorList>
            <person name="Mitreva M."/>
        </authorList>
    </citation>
    <scope>NUCLEOTIDE SEQUENCE [LARGE SCALE GENOMIC DNA]</scope>
    <source>
        <strain evidence="1">Khon Kaen</strain>
    </source>
</reference>
<evidence type="ECO:0000313" key="2">
    <source>
        <dbReference type="Proteomes" id="UP000243686"/>
    </source>
</evidence>